<dbReference type="AlphaFoldDB" id="A0A1B2CTB5"/>
<feature type="region of interest" description="Disordered" evidence="1">
    <location>
        <begin position="1"/>
        <end position="123"/>
    </location>
</feature>
<name>A0A1B2CTB5_GOBRA</name>
<keyword evidence="2" id="KW-0560">Oxidoreductase</keyword>
<feature type="compositionally biased region" description="Polar residues" evidence="1">
    <location>
        <begin position="28"/>
        <end position="59"/>
    </location>
</feature>
<sequence>RRQVRMLPEPAKSCRQKKLDAKRAAANKPNTPNSKMDSAQQAKQKQTAYENPAQNTNVTGPGKMRTNLDSGHLPHAHAAHQLQHRQQTQPNSHPSYTVPQFPRFSNASGTFSNASNPMTSHPQ</sequence>
<dbReference type="EMBL" id="KX363824">
    <property type="protein sequence ID" value="ANY57877.1"/>
    <property type="molecule type" value="mRNA"/>
</dbReference>
<organism evidence="2">
    <name type="scientific">Gobiocypris rarus</name>
    <name type="common">Chinese rare minnow</name>
    <dbReference type="NCBI Taxonomy" id="143606"/>
    <lineage>
        <taxon>Eukaryota</taxon>
        <taxon>Metazoa</taxon>
        <taxon>Chordata</taxon>
        <taxon>Craniata</taxon>
        <taxon>Vertebrata</taxon>
        <taxon>Euteleostomi</taxon>
        <taxon>Actinopterygii</taxon>
        <taxon>Neopterygii</taxon>
        <taxon>Teleostei</taxon>
        <taxon>Ostariophysi</taxon>
        <taxon>Cypriniformes</taxon>
        <taxon>Gobionidae</taxon>
        <taxon>Sarcocheilichthyinae</taxon>
        <taxon>Gobiocypris</taxon>
    </lineage>
</organism>
<protein>
    <submittedName>
        <fullName evidence="2">Tet methylcytosine dioxygenase 2</fullName>
    </submittedName>
</protein>
<gene>
    <name evidence="2" type="primary">tet2</name>
</gene>
<reference evidence="2" key="1">
    <citation type="journal article" date="2016" name="Aquat. Toxicol.">
        <title>Enhanced GSH synthesis by Bisphenol A exposure promoted DNA methylation process in the testes of adult rare minnow Gobiocypris rarus.</title>
        <authorList>
            <person name="Yuan C."/>
            <person name="Zhang Y."/>
            <person name="Liu Y."/>
            <person name="Zhang T."/>
            <person name="Wang Z."/>
        </authorList>
    </citation>
    <scope>NUCLEOTIDE SEQUENCE</scope>
</reference>
<feature type="non-terminal residue" evidence="2">
    <location>
        <position position="1"/>
    </location>
</feature>
<accession>A0A1B2CTB5</accession>
<feature type="compositionally biased region" description="Polar residues" evidence="1">
    <location>
        <begin position="91"/>
        <end position="123"/>
    </location>
</feature>
<dbReference type="GO" id="GO:0051213">
    <property type="term" value="F:dioxygenase activity"/>
    <property type="evidence" value="ECO:0007669"/>
    <property type="project" value="UniProtKB-KW"/>
</dbReference>
<keyword evidence="2" id="KW-0223">Dioxygenase</keyword>
<feature type="compositionally biased region" description="Low complexity" evidence="1">
    <location>
        <begin position="79"/>
        <end position="90"/>
    </location>
</feature>
<evidence type="ECO:0000256" key="1">
    <source>
        <dbReference type="SAM" id="MobiDB-lite"/>
    </source>
</evidence>
<proteinExistence type="evidence at transcript level"/>
<feature type="non-terminal residue" evidence="2">
    <location>
        <position position="123"/>
    </location>
</feature>
<evidence type="ECO:0000313" key="2">
    <source>
        <dbReference type="EMBL" id="ANY57877.1"/>
    </source>
</evidence>